<comment type="caution">
    <text evidence="2">The sequence shown here is derived from an EMBL/GenBank/DDBJ whole genome shotgun (WGS) entry which is preliminary data.</text>
</comment>
<protein>
    <recommendedName>
        <fullName evidence="1">DUF6879 domain-containing protein</fullName>
    </recommendedName>
</protein>
<keyword evidence="3" id="KW-1185">Reference proteome</keyword>
<proteinExistence type="predicted"/>
<feature type="domain" description="DUF6879" evidence="1">
    <location>
        <begin position="2"/>
        <end position="170"/>
    </location>
</feature>
<dbReference type="Proteomes" id="UP001212498">
    <property type="component" value="Unassembled WGS sequence"/>
</dbReference>
<sequence length="192" mass="22289">MDDFMAFFRDLRRSWVKVECLQEYDESGFSAYDAFRNGDYDEAARRVREMVLGQRELYGHAVEHGIAMTRIRVCELPLSPYLEHYEFAAYLADIECGEEIRLVEAVDVRPLLDETGISDFVLFDRERVIALIYDKRSASLREARLVEDAELVHAYAAVTDELMEKSVPMMQSSIYLNSISRISEKTNNSHRQ</sequence>
<organism evidence="2 3">
    <name type="scientific">Nonomuraea ferruginea</name>
    <dbReference type="NCBI Taxonomy" id="46174"/>
    <lineage>
        <taxon>Bacteria</taxon>
        <taxon>Bacillati</taxon>
        <taxon>Actinomycetota</taxon>
        <taxon>Actinomycetes</taxon>
        <taxon>Streptosporangiales</taxon>
        <taxon>Streptosporangiaceae</taxon>
        <taxon>Nonomuraea</taxon>
    </lineage>
</organism>
<dbReference type="EMBL" id="JAPNUD010000023">
    <property type="protein sequence ID" value="MDA0641352.1"/>
    <property type="molecule type" value="Genomic_DNA"/>
</dbReference>
<dbReference type="RefSeq" id="WP_148036094.1">
    <property type="nucleotide sequence ID" value="NZ_BAABFD010000012.1"/>
</dbReference>
<gene>
    <name evidence="2" type="ORF">OUY24_12055</name>
</gene>
<reference evidence="2 3" key="1">
    <citation type="submission" date="2022-11" db="EMBL/GenBank/DDBJ databases">
        <title>Nonomuraea corallina sp. nov., a new species of the genus Nonomuraea isolated from sea side sediment in Thai sea.</title>
        <authorList>
            <person name="Ngamcharungchit C."/>
            <person name="Matsumoto A."/>
            <person name="Suriyachadkun C."/>
            <person name="Panbangred W."/>
            <person name="Inahashi Y."/>
            <person name="Intra B."/>
        </authorList>
    </citation>
    <scope>NUCLEOTIDE SEQUENCE [LARGE SCALE GENOMIC DNA]</scope>
    <source>
        <strain evidence="2 3">DSM 43553</strain>
    </source>
</reference>
<dbReference type="InterPro" id="IPR049244">
    <property type="entry name" value="DUF6879"/>
</dbReference>
<evidence type="ECO:0000313" key="2">
    <source>
        <dbReference type="EMBL" id="MDA0641352.1"/>
    </source>
</evidence>
<name>A0ABT4SVS5_9ACTN</name>
<accession>A0ABT4SVS5</accession>
<evidence type="ECO:0000259" key="1">
    <source>
        <dbReference type="Pfam" id="PF21806"/>
    </source>
</evidence>
<evidence type="ECO:0000313" key="3">
    <source>
        <dbReference type="Proteomes" id="UP001212498"/>
    </source>
</evidence>
<dbReference type="Pfam" id="PF21806">
    <property type="entry name" value="DUF6879"/>
    <property type="match status" value="1"/>
</dbReference>